<evidence type="ECO:0000256" key="7">
    <source>
        <dbReference type="ARBA" id="ARBA00047942"/>
    </source>
</evidence>
<dbReference type="EMBL" id="CAATFD010000002">
    <property type="protein sequence ID" value="VNO65531.1"/>
    <property type="molecule type" value="Genomic_DNA"/>
</dbReference>
<dbReference type="EMBL" id="CAATFR010000003">
    <property type="protein sequence ID" value="VNP03885.1"/>
    <property type="molecule type" value="Genomic_DNA"/>
</dbReference>
<keyword evidence="3 13" id="KW-0808">Transferase</keyword>
<dbReference type="GO" id="GO:0032259">
    <property type="term" value="P:methylation"/>
    <property type="evidence" value="ECO:0007669"/>
    <property type="project" value="UniProtKB-KW"/>
</dbReference>
<dbReference type="EC" id="2.1.1.72" evidence="1"/>
<dbReference type="SUPFAM" id="SSF53335">
    <property type="entry name" value="S-adenosyl-L-methionine-dependent methyltransferases"/>
    <property type="match status" value="1"/>
</dbReference>
<dbReference type="InterPro" id="IPR029063">
    <property type="entry name" value="SAM-dependent_MTases_sf"/>
</dbReference>
<sequence>MRSETRFLKNNGIYYTNNKLANIMIDNLEIDFDGNFTLLELAVGEGHILCLILRRLLYHKQNCDSNKIKDFLENNIYAFDMREDAIKICIDNLNQILWEYFPNLNVRWNVFQMDILEKEKLLNKKHKFDFIISNPPYISRRNLSSETAKYLKANSSFCQKYNFDLYYYFFEVALEFWNRVGNFVFITPNSYLKSRGAEKLLRALVNEKLIEKVIDFQDKLNFEGATTFTAITKLSDNNDEIVIFDSENCILKNIKYETLSRNENVFIFSEHFPTLNEDAIQLNEIANVRNGLATLQDKVFVIKEGEIIEQNNKEILFQKNKKYYLIESEMIKKLVRPSDISQENIVIFPYNSKNRPILEFKKKFPLTYRYLEEALSEEYKKNYGIFFGRTQGFLGYHSSKVIIPKVADLKNSPFKLINEGFVQSGLSITFFENYSNRVLTRIVDYLNSPTVLNYLSNISKNYAAGYQNISSTDLKYIKIPRRLLEDDV</sequence>
<evidence type="ECO:0000313" key="10">
    <source>
        <dbReference type="EMBL" id="VNP03885.1"/>
    </source>
</evidence>
<evidence type="ECO:0000256" key="3">
    <source>
        <dbReference type="ARBA" id="ARBA00022679"/>
    </source>
</evidence>
<keyword evidence="5" id="KW-0680">Restriction system</keyword>
<comment type="catalytic activity">
    <reaction evidence="7">
        <text>a 2'-deoxyadenosine in DNA + S-adenosyl-L-methionine = an N(6)-methyl-2'-deoxyadenosine in DNA + S-adenosyl-L-homocysteine + H(+)</text>
        <dbReference type="Rhea" id="RHEA:15197"/>
        <dbReference type="Rhea" id="RHEA-COMP:12418"/>
        <dbReference type="Rhea" id="RHEA-COMP:12419"/>
        <dbReference type="ChEBI" id="CHEBI:15378"/>
        <dbReference type="ChEBI" id="CHEBI:57856"/>
        <dbReference type="ChEBI" id="CHEBI:59789"/>
        <dbReference type="ChEBI" id="CHEBI:90615"/>
        <dbReference type="ChEBI" id="CHEBI:90616"/>
        <dbReference type="EC" id="2.1.1.72"/>
    </reaction>
</comment>
<dbReference type="EMBL" id="CAATGF010000001">
    <property type="protein sequence ID" value="VNP34989.1"/>
    <property type="molecule type" value="Genomic_DNA"/>
</dbReference>
<dbReference type="PRINTS" id="PR00507">
    <property type="entry name" value="N12N6MTFRASE"/>
</dbReference>
<dbReference type="PANTHER" id="PTHR33841">
    <property type="entry name" value="DNA METHYLTRANSFERASE YEEA-RELATED"/>
    <property type="match status" value="1"/>
</dbReference>
<dbReference type="EMBL" id="CAATGJ010000009">
    <property type="protein sequence ID" value="VNP49113.1"/>
    <property type="molecule type" value="Genomic_DNA"/>
</dbReference>
<dbReference type="PROSITE" id="PS00092">
    <property type="entry name" value="N6_MTASE"/>
    <property type="match status" value="1"/>
</dbReference>
<dbReference type="InterPro" id="IPR050953">
    <property type="entry name" value="N4_N6_ade-DNA_methylase"/>
</dbReference>
<dbReference type="GO" id="GO:0016787">
    <property type="term" value="F:hydrolase activity"/>
    <property type="evidence" value="ECO:0007669"/>
    <property type="project" value="UniProtKB-KW"/>
</dbReference>
<dbReference type="GO" id="GO:0009007">
    <property type="term" value="F:site-specific DNA-methyltransferase (adenine-specific) activity"/>
    <property type="evidence" value="ECO:0007669"/>
    <property type="project" value="UniProtKB-EC"/>
</dbReference>
<gene>
    <name evidence="13" type="ORF">SAMEA2796747_01623</name>
    <name evidence="9" type="ORF">SAMEA3172907_00549</name>
    <name evidence="10" type="ORF">SAMEA3172908_00539</name>
    <name evidence="12" type="ORF">SAMEA3309548_00217</name>
    <name evidence="11" type="ORF">SAMEA3381410_00449</name>
</gene>
<name>A0A4J1UZU5_STREE</name>
<evidence type="ECO:0000313" key="13">
    <source>
        <dbReference type="EMBL" id="VNP49113.1"/>
    </source>
</evidence>
<keyword evidence="2 13" id="KW-0489">Methyltransferase</keyword>
<evidence type="ECO:0000313" key="9">
    <source>
        <dbReference type="EMBL" id="VNO65531.1"/>
    </source>
</evidence>
<dbReference type="Gene3D" id="3.40.50.150">
    <property type="entry name" value="Vaccinia Virus protein VP39"/>
    <property type="match status" value="1"/>
</dbReference>
<evidence type="ECO:0000256" key="2">
    <source>
        <dbReference type="ARBA" id="ARBA00022603"/>
    </source>
</evidence>
<keyword evidence="6" id="KW-0238">DNA-binding</keyword>
<evidence type="ECO:0000259" key="8">
    <source>
        <dbReference type="Pfam" id="PF07669"/>
    </source>
</evidence>
<evidence type="ECO:0000256" key="6">
    <source>
        <dbReference type="ARBA" id="ARBA00023125"/>
    </source>
</evidence>
<dbReference type="Pfam" id="PF07669">
    <property type="entry name" value="Eco57I"/>
    <property type="match status" value="1"/>
</dbReference>
<accession>A0A4J1UZU5</accession>
<evidence type="ECO:0000313" key="12">
    <source>
        <dbReference type="EMBL" id="VNP34989.1"/>
    </source>
</evidence>
<dbReference type="RefSeq" id="WP_001255896.1">
    <property type="nucleotide sequence ID" value="NZ_CFLY02000122.1"/>
</dbReference>
<keyword evidence="13" id="KW-0378">Hydrolase</keyword>
<dbReference type="AlphaFoldDB" id="A0A4J1UZU5"/>
<evidence type="ECO:0000256" key="5">
    <source>
        <dbReference type="ARBA" id="ARBA00022747"/>
    </source>
</evidence>
<evidence type="ECO:0000256" key="4">
    <source>
        <dbReference type="ARBA" id="ARBA00022691"/>
    </source>
</evidence>
<keyword evidence="4" id="KW-0949">S-adenosyl-L-methionine</keyword>
<dbReference type="PANTHER" id="PTHR33841:SF6">
    <property type="entry name" value="TYPE II METHYLTRANSFERASE M.HINDII"/>
    <property type="match status" value="1"/>
</dbReference>
<evidence type="ECO:0000256" key="1">
    <source>
        <dbReference type="ARBA" id="ARBA00011900"/>
    </source>
</evidence>
<dbReference type="EMBL" id="CAATFW010000002">
    <property type="protein sequence ID" value="VNP15385.1"/>
    <property type="molecule type" value="Genomic_DNA"/>
</dbReference>
<dbReference type="GO" id="GO:0003677">
    <property type="term" value="F:DNA binding"/>
    <property type="evidence" value="ECO:0007669"/>
    <property type="project" value="UniProtKB-KW"/>
</dbReference>
<protein>
    <recommendedName>
        <fullName evidence="1">site-specific DNA-methyltransferase (adenine-specific)</fullName>
        <ecNumber evidence="1">2.1.1.72</ecNumber>
    </recommendedName>
</protein>
<feature type="domain" description="Type II methyltransferase M.TaqI-like" evidence="8">
    <location>
        <begin position="58"/>
        <end position="219"/>
    </location>
</feature>
<proteinExistence type="predicted"/>
<dbReference type="GO" id="GO:0009307">
    <property type="term" value="P:DNA restriction-modification system"/>
    <property type="evidence" value="ECO:0007669"/>
    <property type="project" value="UniProtKB-KW"/>
</dbReference>
<dbReference type="InterPro" id="IPR011639">
    <property type="entry name" value="MethylTrfase_TaqI-like_dom"/>
</dbReference>
<evidence type="ECO:0000313" key="11">
    <source>
        <dbReference type="EMBL" id="VNP15385.1"/>
    </source>
</evidence>
<dbReference type="InterPro" id="IPR002052">
    <property type="entry name" value="DNA_methylase_N6_adenine_CS"/>
</dbReference>
<dbReference type="CDD" id="cd02440">
    <property type="entry name" value="AdoMet_MTases"/>
    <property type="match status" value="1"/>
</dbReference>
<organism evidence="13">
    <name type="scientific">Streptococcus pneumoniae</name>
    <dbReference type="NCBI Taxonomy" id="1313"/>
    <lineage>
        <taxon>Bacteria</taxon>
        <taxon>Bacillati</taxon>
        <taxon>Bacillota</taxon>
        <taxon>Bacilli</taxon>
        <taxon>Lactobacillales</taxon>
        <taxon>Streptococcaceae</taxon>
        <taxon>Streptococcus</taxon>
    </lineage>
</organism>
<reference evidence="13" key="1">
    <citation type="submission" date="2019-04" db="EMBL/GenBank/DDBJ databases">
        <authorList>
            <consortium name="Pathogen Informatics"/>
        </authorList>
    </citation>
    <scope>NUCLEOTIDE SEQUENCE</scope>
    <source>
        <strain evidence="9">GPSC58</strain>
        <strain evidence="13">GPSC89</strain>
    </source>
</reference>